<dbReference type="Proteomes" id="UP000316921">
    <property type="component" value="Chromosome"/>
</dbReference>
<dbReference type="EMBL" id="CP036287">
    <property type="protein sequence ID" value="QDU67405.1"/>
    <property type="molecule type" value="Genomic_DNA"/>
</dbReference>
<dbReference type="SUPFAM" id="SSF52540">
    <property type="entry name" value="P-loop containing nucleoside triphosphate hydrolases"/>
    <property type="match status" value="1"/>
</dbReference>
<dbReference type="KEGG" id="pbap:Pla133_24880"/>
<evidence type="ECO:0000313" key="2">
    <source>
        <dbReference type="Proteomes" id="UP000316921"/>
    </source>
</evidence>
<dbReference type="PANTHER" id="PTHR11669">
    <property type="entry name" value="REPLICATION FACTOR C / DNA POLYMERASE III GAMMA-TAU SUBUNIT"/>
    <property type="match status" value="1"/>
</dbReference>
<dbReference type="GO" id="GO:0006261">
    <property type="term" value="P:DNA-templated DNA replication"/>
    <property type="evidence" value="ECO:0007669"/>
    <property type="project" value="TreeGrafter"/>
</dbReference>
<keyword evidence="2" id="KW-1185">Reference proteome</keyword>
<dbReference type="GO" id="GO:0003887">
    <property type="term" value="F:DNA-directed DNA polymerase activity"/>
    <property type="evidence" value="ECO:0007669"/>
    <property type="project" value="UniProtKB-EC"/>
</dbReference>
<dbReference type="EC" id="2.7.7.7" evidence="1"/>
<dbReference type="Gene3D" id="3.40.50.300">
    <property type="entry name" value="P-loop containing nucleotide triphosphate hydrolases"/>
    <property type="match status" value="1"/>
</dbReference>
<reference evidence="1 2" key="1">
    <citation type="submission" date="2019-02" db="EMBL/GenBank/DDBJ databases">
        <title>Deep-cultivation of Planctomycetes and their phenomic and genomic characterization uncovers novel biology.</title>
        <authorList>
            <person name="Wiegand S."/>
            <person name="Jogler M."/>
            <person name="Boedeker C."/>
            <person name="Pinto D."/>
            <person name="Vollmers J."/>
            <person name="Rivas-Marin E."/>
            <person name="Kohn T."/>
            <person name="Peeters S.H."/>
            <person name="Heuer A."/>
            <person name="Rast P."/>
            <person name="Oberbeckmann S."/>
            <person name="Bunk B."/>
            <person name="Jeske O."/>
            <person name="Meyerdierks A."/>
            <person name="Storesund J.E."/>
            <person name="Kallscheuer N."/>
            <person name="Luecker S."/>
            <person name="Lage O.M."/>
            <person name="Pohl T."/>
            <person name="Merkel B.J."/>
            <person name="Hornburger P."/>
            <person name="Mueller R.-W."/>
            <person name="Bruemmer F."/>
            <person name="Labrenz M."/>
            <person name="Spormann A.M."/>
            <person name="Op den Camp H."/>
            <person name="Overmann J."/>
            <person name="Amann R."/>
            <person name="Jetten M.S.M."/>
            <person name="Mascher T."/>
            <person name="Medema M.H."/>
            <person name="Devos D.P."/>
            <person name="Kaster A.-K."/>
            <person name="Ovreas L."/>
            <person name="Rohde M."/>
            <person name="Galperin M.Y."/>
            <person name="Jogler C."/>
        </authorList>
    </citation>
    <scope>NUCLEOTIDE SEQUENCE [LARGE SCALE GENOMIC DNA]</scope>
    <source>
        <strain evidence="1 2">Pla133</strain>
    </source>
</reference>
<protein>
    <submittedName>
        <fullName evidence="1">DNA polymerase III subunit tau</fullName>
        <ecNumber evidence="1">2.7.7.7</ecNumber>
    </submittedName>
</protein>
<gene>
    <name evidence="1" type="primary">dnaX_1</name>
    <name evidence="1" type="ORF">Pla133_24880</name>
</gene>
<organism evidence="1 2">
    <name type="scientific">Engelhardtia mirabilis</name>
    <dbReference type="NCBI Taxonomy" id="2528011"/>
    <lineage>
        <taxon>Bacteria</taxon>
        <taxon>Pseudomonadati</taxon>
        <taxon>Planctomycetota</taxon>
        <taxon>Planctomycetia</taxon>
        <taxon>Planctomycetia incertae sedis</taxon>
        <taxon>Engelhardtia</taxon>
    </lineage>
</organism>
<keyword evidence="1" id="KW-0808">Transferase</keyword>
<dbReference type="AlphaFoldDB" id="A0A518BKA8"/>
<dbReference type="PANTHER" id="PTHR11669:SF8">
    <property type="entry name" value="DNA POLYMERASE III SUBUNIT DELTA"/>
    <property type="match status" value="1"/>
</dbReference>
<dbReference type="InterPro" id="IPR027417">
    <property type="entry name" value="P-loop_NTPase"/>
</dbReference>
<dbReference type="Pfam" id="PF13177">
    <property type="entry name" value="DNA_pol3_delta2"/>
    <property type="match status" value="1"/>
</dbReference>
<evidence type="ECO:0000313" key="1">
    <source>
        <dbReference type="EMBL" id="QDU67405.1"/>
    </source>
</evidence>
<sequence>MRVVEPLGHADAIRGLWRAAAADRLSHALLVRGPQGVGKFTACVWLAQGLLCRDLAAAGAVDDWRPCGTCPSCKKVASGEWRGNHPDFLRVDPVEEGWDEIPIQAVAERSGDSGGPCVGSFLKLRPAEGANRVVLVREAERLNLPAQNALLKTLEEPSAGTFLLLEASRPDSLLPTIRSRVLEVRLGALSDADTEAVLAASAADDEALAGLDLIELAVLARGAPGEVLRLARTGALALLAAATPLLEGRGDALAAAAAVWEVDGEYQGGTALARDRGRVRLTLELLRDVLAGALRVAATGDPAQAGRGEPARLAQGLSARLGTQALTDGLDGLLRVRRDIDLNLDPGAALERALVGLEAQLGSPAGATGARRRG</sequence>
<name>A0A518BKA8_9BACT</name>
<accession>A0A518BKA8</accession>
<keyword evidence="1" id="KW-0548">Nucleotidyltransferase</keyword>
<proteinExistence type="predicted"/>
<dbReference type="InterPro" id="IPR050238">
    <property type="entry name" value="DNA_Rep/Repair_Clamp_Loader"/>
</dbReference>